<keyword evidence="1" id="KW-0472">Membrane</keyword>
<keyword evidence="1" id="KW-1133">Transmembrane helix</keyword>
<dbReference type="InterPro" id="IPR040632">
    <property type="entry name" value="Sulfotransfer_4"/>
</dbReference>
<dbReference type="Pfam" id="PF17784">
    <property type="entry name" value="Sulfotransfer_4"/>
    <property type="match status" value="1"/>
</dbReference>
<organism evidence="2 3">
    <name type="scientific">Penicillium alfredii</name>
    <dbReference type="NCBI Taxonomy" id="1506179"/>
    <lineage>
        <taxon>Eukaryota</taxon>
        <taxon>Fungi</taxon>
        <taxon>Dikarya</taxon>
        <taxon>Ascomycota</taxon>
        <taxon>Pezizomycotina</taxon>
        <taxon>Eurotiomycetes</taxon>
        <taxon>Eurotiomycetidae</taxon>
        <taxon>Eurotiales</taxon>
        <taxon>Aspergillaceae</taxon>
        <taxon>Penicillium</taxon>
    </lineage>
</organism>
<evidence type="ECO:0000313" key="2">
    <source>
        <dbReference type="EMBL" id="KAJ5092092.1"/>
    </source>
</evidence>
<evidence type="ECO:0000256" key="1">
    <source>
        <dbReference type="SAM" id="Phobius"/>
    </source>
</evidence>
<reference evidence="2" key="2">
    <citation type="journal article" date="2023" name="IMA Fungus">
        <title>Comparative genomic study of the Penicillium genus elucidates a diverse pangenome and 15 lateral gene transfer events.</title>
        <authorList>
            <person name="Petersen C."/>
            <person name="Sorensen T."/>
            <person name="Nielsen M.R."/>
            <person name="Sondergaard T.E."/>
            <person name="Sorensen J.L."/>
            <person name="Fitzpatrick D.A."/>
            <person name="Frisvad J.C."/>
            <person name="Nielsen K.L."/>
        </authorList>
    </citation>
    <scope>NUCLEOTIDE SEQUENCE</scope>
    <source>
        <strain evidence="2">IBT 34128</strain>
    </source>
</reference>
<dbReference type="PANTHER" id="PTHR36978:SF3">
    <property type="entry name" value="P-LOOP CONTAINING NUCLEOSIDE TRIPHOSPHATE HYDROLASE PROTEIN"/>
    <property type="match status" value="1"/>
</dbReference>
<comment type="caution">
    <text evidence="2">The sequence shown here is derived from an EMBL/GenBank/DDBJ whole genome shotgun (WGS) entry which is preliminary data.</text>
</comment>
<dbReference type="EMBL" id="JAPMSZ010000009">
    <property type="protein sequence ID" value="KAJ5092092.1"/>
    <property type="molecule type" value="Genomic_DNA"/>
</dbReference>
<evidence type="ECO:0008006" key="4">
    <source>
        <dbReference type="Google" id="ProtNLM"/>
    </source>
</evidence>
<proteinExistence type="predicted"/>
<dbReference type="InterPro" id="IPR027417">
    <property type="entry name" value="P-loop_NTPase"/>
</dbReference>
<feature type="transmembrane region" description="Helical" evidence="1">
    <location>
        <begin position="238"/>
        <end position="258"/>
    </location>
</feature>
<evidence type="ECO:0000313" key="3">
    <source>
        <dbReference type="Proteomes" id="UP001141434"/>
    </source>
</evidence>
<dbReference type="OrthoDB" id="408152at2759"/>
<gene>
    <name evidence="2" type="ORF">NUU61_006962</name>
</gene>
<dbReference type="SUPFAM" id="SSF52540">
    <property type="entry name" value="P-loop containing nucleoside triphosphate hydrolases"/>
    <property type="match status" value="1"/>
</dbReference>
<dbReference type="PANTHER" id="PTHR36978">
    <property type="entry name" value="P-LOOP CONTAINING NUCLEOTIDE TRIPHOSPHATE HYDROLASE"/>
    <property type="match status" value="1"/>
</dbReference>
<sequence length="259" mass="29071">MGQQASVPAPNTSIQVIGAGLPRTGSASFSRALETLLEGPVYHCGTQTTMGTPDEIKTWMQILQHWLRGPSDRHTVLKLMHRKLAGYAAITDSPGAQFVPELMELFPTAKVICTVRDPDSWDASMKQVRGKTEMWFVRAVLLPLPGMRHFISYGMLLRDQWTALYRETPPGRDSYTRHVAWLKEIVPADRLVFFDVRDGWEPLCAALGRDVPADCPFPRVNDSEAIDRTAKYHVRRGLTRWAVGLALVGVSVVALVRYW</sequence>
<keyword evidence="1" id="KW-0812">Transmembrane</keyword>
<accession>A0A9W9F221</accession>
<protein>
    <recommendedName>
        <fullName evidence="4">NAD dependent epimerase/dehydratase</fullName>
    </recommendedName>
</protein>
<keyword evidence="3" id="KW-1185">Reference proteome</keyword>
<name>A0A9W9F221_9EURO</name>
<dbReference type="RefSeq" id="XP_056510289.1">
    <property type="nucleotide sequence ID" value="XM_056657489.1"/>
</dbReference>
<dbReference type="AlphaFoldDB" id="A0A9W9F221"/>
<dbReference type="GeneID" id="81396658"/>
<dbReference type="Gene3D" id="3.40.50.300">
    <property type="entry name" value="P-loop containing nucleotide triphosphate hydrolases"/>
    <property type="match status" value="1"/>
</dbReference>
<reference evidence="2" key="1">
    <citation type="submission" date="2022-11" db="EMBL/GenBank/DDBJ databases">
        <authorList>
            <person name="Petersen C."/>
        </authorList>
    </citation>
    <scope>NUCLEOTIDE SEQUENCE</scope>
    <source>
        <strain evidence="2">IBT 34128</strain>
    </source>
</reference>
<dbReference type="Proteomes" id="UP001141434">
    <property type="component" value="Unassembled WGS sequence"/>
</dbReference>